<dbReference type="PANTHER" id="PTHR33116">
    <property type="entry name" value="REVERSE TRANSCRIPTASE ZINC-BINDING DOMAIN-CONTAINING PROTEIN-RELATED-RELATED"/>
    <property type="match status" value="1"/>
</dbReference>
<feature type="domain" description="Reverse transcriptase" evidence="1">
    <location>
        <begin position="1"/>
        <end position="248"/>
    </location>
</feature>
<dbReference type="PANTHER" id="PTHR33116:SF80">
    <property type="entry name" value="REVERSE TRANSCRIPTASE ZINC-BINDING DOMAIN-CONTAINING PROTEIN"/>
    <property type="match status" value="1"/>
</dbReference>
<sequence length="583" mass="66230">MPASTNATILTLIPKKPGASMITDYKPISCLNTLYKVVSRLLVRRLKPILPALILPNQTAFGPKRITIKVDIAKAFDSVSWDFLLNCLEGLELPEEYRKWLKACICTTNFTVGYNGMVQGYFKGKRGLRQGDPLSPYLFVIAMNCLSLMLNKAAEEKKFTYHKGCAGSKLTHLCFADDLLIFVEGTLNSVQNVLQVLLEFQKRSGLAVSVQKSSFFAAGVSEAECDLIKFSTGMPQGTLPVRYLGVPLCSKKLSIANCEMLIQQVKTRLTSWSSKSLSFAGRLLLIKTMIAGISTFWCSSFVLPKACIKRINSLCSVFLWQGNLKLITRQEFRGSVWVAWFRAEILQGSLSNFWIVKPNQRNSWLINKLLRMREVVYPWIKLRVGNGRNCRFWTDNWSPFGNIQNYLLGNEGSRLGIPMAATLASLHRRDQWRLPPARSDNLVSLQTHLTTISITNQEDYYEWEIEGHVSKKYGTGDVYRQLRGEMITVPWAKVVWCGGGIPKHSLLAWLFTLNRCPTRDRILGWGLQTDPVCLLCNIEPESRDHLLFDCEVSWRIWSPMARRCNLQPSRSWNTLYNNCSLSH</sequence>
<comment type="caution">
    <text evidence="2">The sequence shown here is derived from an EMBL/GenBank/DDBJ whole genome shotgun (WGS) entry which is preliminary data.</text>
</comment>
<dbReference type="OrthoDB" id="1108812at2759"/>
<proteinExistence type="predicted"/>
<evidence type="ECO:0000259" key="1">
    <source>
        <dbReference type="PROSITE" id="PS50878"/>
    </source>
</evidence>
<dbReference type="Pfam" id="PF13966">
    <property type="entry name" value="zf-RVT"/>
    <property type="match status" value="1"/>
</dbReference>
<protein>
    <recommendedName>
        <fullName evidence="1">Reverse transcriptase domain-containing protein</fullName>
    </recommendedName>
</protein>
<organism evidence="2 3">
    <name type="scientific">Microthlaspi erraticum</name>
    <dbReference type="NCBI Taxonomy" id="1685480"/>
    <lineage>
        <taxon>Eukaryota</taxon>
        <taxon>Viridiplantae</taxon>
        <taxon>Streptophyta</taxon>
        <taxon>Embryophyta</taxon>
        <taxon>Tracheophyta</taxon>
        <taxon>Spermatophyta</taxon>
        <taxon>Magnoliopsida</taxon>
        <taxon>eudicotyledons</taxon>
        <taxon>Gunneridae</taxon>
        <taxon>Pentapetalae</taxon>
        <taxon>rosids</taxon>
        <taxon>malvids</taxon>
        <taxon>Brassicales</taxon>
        <taxon>Brassicaceae</taxon>
        <taxon>Coluteocarpeae</taxon>
        <taxon>Microthlaspi</taxon>
    </lineage>
</organism>
<gene>
    <name evidence="2" type="ORF">MERR_LOCUS35659</name>
</gene>
<dbReference type="InterPro" id="IPR026960">
    <property type="entry name" value="RVT-Znf"/>
</dbReference>
<evidence type="ECO:0000313" key="3">
    <source>
        <dbReference type="Proteomes" id="UP000467841"/>
    </source>
</evidence>
<dbReference type="SUPFAM" id="SSF56672">
    <property type="entry name" value="DNA/RNA polymerases"/>
    <property type="match status" value="1"/>
</dbReference>
<dbReference type="Proteomes" id="UP000467841">
    <property type="component" value="Unassembled WGS sequence"/>
</dbReference>
<dbReference type="Pfam" id="PF00078">
    <property type="entry name" value="RVT_1"/>
    <property type="match status" value="1"/>
</dbReference>
<dbReference type="AlphaFoldDB" id="A0A6D2K2N7"/>
<dbReference type="EMBL" id="CACVBM020001385">
    <property type="protein sequence ID" value="CAA7048424.1"/>
    <property type="molecule type" value="Genomic_DNA"/>
</dbReference>
<name>A0A6D2K2N7_9BRAS</name>
<keyword evidence="3" id="KW-1185">Reference proteome</keyword>
<accession>A0A6D2K2N7</accession>
<reference evidence="2" key="1">
    <citation type="submission" date="2020-01" db="EMBL/GenBank/DDBJ databases">
        <authorList>
            <person name="Mishra B."/>
        </authorList>
    </citation>
    <scope>NUCLEOTIDE SEQUENCE [LARGE SCALE GENOMIC DNA]</scope>
</reference>
<dbReference type="PROSITE" id="PS50878">
    <property type="entry name" value="RT_POL"/>
    <property type="match status" value="1"/>
</dbReference>
<evidence type="ECO:0000313" key="2">
    <source>
        <dbReference type="EMBL" id="CAA7048424.1"/>
    </source>
</evidence>
<dbReference type="InterPro" id="IPR043502">
    <property type="entry name" value="DNA/RNA_pol_sf"/>
</dbReference>
<dbReference type="InterPro" id="IPR000477">
    <property type="entry name" value="RT_dom"/>
</dbReference>
<dbReference type="CDD" id="cd01650">
    <property type="entry name" value="RT_nLTR_like"/>
    <property type="match status" value="1"/>
</dbReference>